<proteinExistence type="predicted"/>
<keyword evidence="5" id="KW-1185">Reference proteome</keyword>
<sequence>MKLTFLLLLGIFFRKSLHKTNHETLFLPVNLHVQRFFANNDSLRRSSSLDIVTAGAFTAASLGFKGGGLL</sequence>
<dbReference type="AlphaFoldDB" id="A0AA88I4E2"/>
<evidence type="ECO:0000256" key="3">
    <source>
        <dbReference type="SAM" id="SignalP"/>
    </source>
</evidence>
<feature type="signal peptide" evidence="3">
    <location>
        <begin position="1"/>
        <end position="18"/>
    </location>
</feature>
<dbReference type="InterPro" id="IPR039034">
    <property type="entry name" value="INPP4"/>
</dbReference>
<dbReference type="GO" id="GO:0005737">
    <property type="term" value="C:cytoplasm"/>
    <property type="evidence" value="ECO:0007669"/>
    <property type="project" value="TreeGrafter"/>
</dbReference>
<evidence type="ECO:0000313" key="5">
    <source>
        <dbReference type="Proteomes" id="UP001187531"/>
    </source>
</evidence>
<organism evidence="4 5">
    <name type="scientific">Artemia franciscana</name>
    <name type="common">Brine shrimp</name>
    <name type="synonym">Artemia sanfranciscana</name>
    <dbReference type="NCBI Taxonomy" id="6661"/>
    <lineage>
        <taxon>Eukaryota</taxon>
        <taxon>Metazoa</taxon>
        <taxon>Ecdysozoa</taxon>
        <taxon>Arthropoda</taxon>
        <taxon>Crustacea</taxon>
        <taxon>Branchiopoda</taxon>
        <taxon>Anostraca</taxon>
        <taxon>Artemiidae</taxon>
        <taxon>Artemia</taxon>
    </lineage>
</organism>
<comment type="caution">
    <text evidence="4">The sequence shown here is derived from an EMBL/GenBank/DDBJ whole genome shotgun (WGS) entry which is preliminary data.</text>
</comment>
<feature type="chain" id="PRO_5041697343" evidence="3">
    <location>
        <begin position="19"/>
        <end position="70"/>
    </location>
</feature>
<dbReference type="GO" id="GO:0016316">
    <property type="term" value="F:phosphatidylinositol-3,4-bisphosphate 4-phosphatase activity"/>
    <property type="evidence" value="ECO:0007669"/>
    <property type="project" value="InterPro"/>
</dbReference>
<dbReference type="EMBL" id="JAVRJZ010000007">
    <property type="protein sequence ID" value="KAK2719964.1"/>
    <property type="molecule type" value="Genomic_DNA"/>
</dbReference>
<feature type="non-terminal residue" evidence="4">
    <location>
        <position position="70"/>
    </location>
</feature>
<dbReference type="PANTHER" id="PTHR12187:SF11">
    <property type="entry name" value="PHOSPHATIDYLINOSITOL-3,4-BISPHOSPHATE 4-PHOSPHATASE"/>
    <property type="match status" value="1"/>
</dbReference>
<dbReference type="PANTHER" id="PTHR12187">
    <property type="entry name" value="AGAP000124-PA"/>
    <property type="match status" value="1"/>
</dbReference>
<gene>
    <name evidence="4" type="ORF">QYM36_004018</name>
</gene>
<name>A0AA88I4E2_ARTSF</name>
<keyword evidence="2" id="KW-0443">Lipid metabolism</keyword>
<evidence type="ECO:0000313" key="4">
    <source>
        <dbReference type="EMBL" id="KAK2719964.1"/>
    </source>
</evidence>
<evidence type="ECO:0000256" key="2">
    <source>
        <dbReference type="ARBA" id="ARBA00023098"/>
    </source>
</evidence>
<protein>
    <submittedName>
        <fullName evidence="4">Uncharacterized protein</fullName>
    </submittedName>
</protein>
<accession>A0AA88I4E2</accession>
<evidence type="ECO:0000256" key="1">
    <source>
        <dbReference type="ARBA" id="ARBA00022801"/>
    </source>
</evidence>
<reference evidence="4" key="1">
    <citation type="submission" date="2023-07" db="EMBL/GenBank/DDBJ databases">
        <title>Chromosome-level genome assembly of Artemia franciscana.</title>
        <authorList>
            <person name="Jo E."/>
        </authorList>
    </citation>
    <scope>NUCLEOTIDE SEQUENCE</scope>
    <source>
        <tissue evidence="4">Whole body</tissue>
    </source>
</reference>
<dbReference type="Proteomes" id="UP001187531">
    <property type="component" value="Unassembled WGS sequence"/>
</dbReference>
<keyword evidence="1" id="KW-0378">Hydrolase</keyword>
<keyword evidence="3" id="KW-0732">Signal</keyword>